<feature type="non-terminal residue" evidence="2">
    <location>
        <position position="1"/>
    </location>
</feature>
<gene>
    <name evidence="2" type="ORF">TPC1_30757</name>
</gene>
<sequence length="456" mass="52717">DSDDELNNDDVLKNIHKKWLENKPDIVHTNAMYTNHGQLSHYWFSMIENTNSIILQPDATRYLTKNHLAWAKLLKRSCYLDALLFISEATINQHLIYYEDLLQMSSIGPFVQSIDVLNIYSVNYFINQESSMGQKAKAMPKHSHDTALVVNALKRSPSKIIRGSALEYVHKEQTDIEKNVTPEQFCEYMRIINYDVIDRVTKCNLCPRHQIGQHGQCVECKPDQISNRSLQCVDCPFDVLDNMCNEKWRAFPDHIYNQTVILSLGQPRSQYDNLNDTQVTILQENTPQMLATAIYESQGKYILINPDQFEVQLKYDFNRNQSSYVFTKRLVDDYTKRMQYKFVFLLWLTQQSSGNFYSAFIRLNPKVKLFMQNREAFHVDNVAVFVSESESEIQIRVSNLLKTVVLGAGKLTWKVFVGISLGLALFVALGLVIRSVRLKNKKEEKADVEVGEKKAI</sequence>
<feature type="transmembrane region" description="Helical" evidence="1">
    <location>
        <begin position="411"/>
        <end position="433"/>
    </location>
</feature>
<keyword evidence="1" id="KW-0472">Membrane</keyword>
<dbReference type="AlphaFoldDB" id="A0A146JZV1"/>
<name>A0A146JZV1_9EUKA</name>
<organism evidence="2">
    <name type="scientific">Trepomonas sp. PC1</name>
    <dbReference type="NCBI Taxonomy" id="1076344"/>
    <lineage>
        <taxon>Eukaryota</taxon>
        <taxon>Metamonada</taxon>
        <taxon>Diplomonadida</taxon>
        <taxon>Hexamitidae</taxon>
        <taxon>Hexamitinae</taxon>
        <taxon>Trepomonas</taxon>
    </lineage>
</organism>
<keyword evidence="1" id="KW-0812">Transmembrane</keyword>
<accession>A0A146JZV1</accession>
<keyword evidence="1" id="KW-1133">Transmembrane helix</keyword>
<reference evidence="2" key="1">
    <citation type="submission" date="2015-07" db="EMBL/GenBank/DDBJ databases">
        <title>Adaptation to a free-living lifestyle via gene acquisitions in the diplomonad Trepomonas sp. PC1.</title>
        <authorList>
            <person name="Xu F."/>
            <person name="Jerlstrom-Hultqvist J."/>
            <person name="Kolisko M."/>
            <person name="Simpson A.G.B."/>
            <person name="Roger A.J."/>
            <person name="Svard S.G."/>
            <person name="Andersson J.O."/>
        </authorList>
    </citation>
    <scope>NUCLEOTIDE SEQUENCE</scope>
    <source>
        <strain evidence="2">PC1</strain>
    </source>
</reference>
<evidence type="ECO:0000256" key="1">
    <source>
        <dbReference type="SAM" id="Phobius"/>
    </source>
</evidence>
<protein>
    <submittedName>
        <fullName evidence="2">Uncharacterized protein</fullName>
    </submittedName>
</protein>
<evidence type="ECO:0000313" key="2">
    <source>
        <dbReference type="EMBL" id="JAP89748.1"/>
    </source>
</evidence>
<proteinExistence type="predicted"/>
<dbReference type="EMBL" id="GDID01006858">
    <property type="protein sequence ID" value="JAP89748.1"/>
    <property type="molecule type" value="Transcribed_RNA"/>
</dbReference>